<proteinExistence type="predicted"/>
<accession>A0A9Q1CBY9</accession>
<protein>
    <submittedName>
        <fullName evidence="2">Echinoidin</fullName>
    </submittedName>
</protein>
<dbReference type="Gene3D" id="3.10.100.10">
    <property type="entry name" value="Mannose-Binding Protein A, subunit A"/>
    <property type="match status" value="1"/>
</dbReference>
<feature type="domain" description="C-type lectin" evidence="1">
    <location>
        <begin position="70"/>
        <end position="206"/>
    </location>
</feature>
<evidence type="ECO:0000313" key="2">
    <source>
        <dbReference type="EMBL" id="KAJ8042467.1"/>
    </source>
</evidence>
<dbReference type="PROSITE" id="PS50041">
    <property type="entry name" value="C_TYPE_LECTIN_2"/>
    <property type="match status" value="1"/>
</dbReference>
<name>A0A9Q1CBY9_HOLLE</name>
<organism evidence="2 3">
    <name type="scientific">Holothuria leucospilota</name>
    <name type="common">Black long sea cucumber</name>
    <name type="synonym">Mertensiothuria leucospilota</name>
    <dbReference type="NCBI Taxonomy" id="206669"/>
    <lineage>
        <taxon>Eukaryota</taxon>
        <taxon>Metazoa</taxon>
        <taxon>Echinodermata</taxon>
        <taxon>Eleutherozoa</taxon>
        <taxon>Echinozoa</taxon>
        <taxon>Holothuroidea</taxon>
        <taxon>Aspidochirotacea</taxon>
        <taxon>Aspidochirotida</taxon>
        <taxon>Holothuriidae</taxon>
        <taxon>Holothuria</taxon>
    </lineage>
</organism>
<reference evidence="2" key="1">
    <citation type="submission" date="2021-10" db="EMBL/GenBank/DDBJ databases">
        <title>Tropical sea cucumber genome reveals ecological adaptation and Cuvierian tubules defense mechanism.</title>
        <authorList>
            <person name="Chen T."/>
        </authorList>
    </citation>
    <scope>NUCLEOTIDE SEQUENCE</scope>
    <source>
        <strain evidence="2">Nanhai2018</strain>
        <tissue evidence="2">Muscle</tissue>
    </source>
</reference>
<dbReference type="InterPro" id="IPR016186">
    <property type="entry name" value="C-type_lectin-like/link_sf"/>
</dbReference>
<dbReference type="EMBL" id="JAIZAY010000005">
    <property type="protein sequence ID" value="KAJ8042467.1"/>
    <property type="molecule type" value="Genomic_DNA"/>
</dbReference>
<dbReference type="OrthoDB" id="7357196at2759"/>
<comment type="caution">
    <text evidence="2">The sequence shown here is derived from an EMBL/GenBank/DDBJ whole genome shotgun (WGS) entry which is preliminary data.</text>
</comment>
<dbReference type="PANTHER" id="PTHR22803">
    <property type="entry name" value="MANNOSE, PHOSPHOLIPASE, LECTIN RECEPTOR RELATED"/>
    <property type="match status" value="1"/>
</dbReference>
<dbReference type="Proteomes" id="UP001152320">
    <property type="component" value="Chromosome 5"/>
</dbReference>
<dbReference type="SUPFAM" id="SSF56436">
    <property type="entry name" value="C-type lectin-like"/>
    <property type="match status" value="1"/>
</dbReference>
<dbReference type="InterPro" id="IPR016187">
    <property type="entry name" value="CTDL_fold"/>
</dbReference>
<dbReference type="SMART" id="SM00034">
    <property type="entry name" value="CLECT"/>
    <property type="match status" value="1"/>
</dbReference>
<dbReference type="AlphaFoldDB" id="A0A9Q1CBY9"/>
<dbReference type="InterPro" id="IPR050111">
    <property type="entry name" value="C-type_lectin/snaclec_domain"/>
</dbReference>
<sequence length="214" mass="24173">MFSLIFRLQRPVGIKNGLGSVARLTSITRETNRMVQRITFTATTILVCIITVAAPCCEGVGLCPSGWTFWGTHCYRYFSVSLNWFSAERFCNQFGTIHEGSQDQLAHLVSIHSEVENIFIRSLWESLRNPDRVKERCWIGLTDEVSEGDFLWSDQTVSDYTKWAHGQPNNNKGNQNCAALVRIDSGAFVGSWDDGYCSLPLPFMCKMLPYDPSP</sequence>
<dbReference type="InterPro" id="IPR001304">
    <property type="entry name" value="C-type_lectin-like"/>
</dbReference>
<evidence type="ECO:0000313" key="3">
    <source>
        <dbReference type="Proteomes" id="UP001152320"/>
    </source>
</evidence>
<dbReference type="Pfam" id="PF00059">
    <property type="entry name" value="Lectin_C"/>
    <property type="match status" value="1"/>
</dbReference>
<evidence type="ECO:0000259" key="1">
    <source>
        <dbReference type="PROSITE" id="PS50041"/>
    </source>
</evidence>
<gene>
    <name evidence="2" type="ORF">HOLleu_13531</name>
</gene>
<keyword evidence="3" id="KW-1185">Reference proteome</keyword>